<evidence type="ECO:0000313" key="1">
    <source>
        <dbReference type="EMBL" id="RCH80166.1"/>
    </source>
</evidence>
<comment type="caution">
    <text evidence="1">The sequence shown here is derived from an EMBL/GenBank/DDBJ whole genome shotgun (WGS) entry which is preliminary data.</text>
</comment>
<dbReference type="EMBL" id="PJQL01004062">
    <property type="protein sequence ID" value="RCH80166.1"/>
    <property type="molecule type" value="Genomic_DNA"/>
</dbReference>
<dbReference type="Proteomes" id="UP000252139">
    <property type="component" value="Unassembled WGS sequence"/>
</dbReference>
<keyword evidence="2" id="KW-1185">Reference proteome</keyword>
<dbReference type="OrthoDB" id="2425129at2759"/>
<name>A0A367IRA1_RHIAZ</name>
<dbReference type="AlphaFoldDB" id="A0A367IRA1"/>
<organism evidence="1 2">
    <name type="scientific">Rhizopus azygosporus</name>
    <name type="common">Rhizopus microsporus var. azygosporus</name>
    <dbReference type="NCBI Taxonomy" id="86630"/>
    <lineage>
        <taxon>Eukaryota</taxon>
        <taxon>Fungi</taxon>
        <taxon>Fungi incertae sedis</taxon>
        <taxon>Mucoromycota</taxon>
        <taxon>Mucoromycotina</taxon>
        <taxon>Mucoromycetes</taxon>
        <taxon>Mucorales</taxon>
        <taxon>Mucorineae</taxon>
        <taxon>Rhizopodaceae</taxon>
        <taxon>Rhizopus</taxon>
    </lineage>
</organism>
<sequence>MEDSLHLWVLELCSNKLYISNKVFKCQIPKAMDDTKNVLALGNLLWCLKIKLERVHNILKAMKEEHDSYETQRMLEGSSSSRLSLVEMVNIEIQKPVKGEGYGILLPEEKDENDCSVRFTGINK</sequence>
<protein>
    <submittedName>
        <fullName evidence="1">Uncharacterized protein</fullName>
    </submittedName>
</protein>
<gene>
    <name evidence="1" type="ORF">CU097_004107</name>
</gene>
<evidence type="ECO:0000313" key="2">
    <source>
        <dbReference type="Proteomes" id="UP000252139"/>
    </source>
</evidence>
<proteinExistence type="predicted"/>
<accession>A0A367IRA1</accession>
<reference evidence="1 2" key="1">
    <citation type="journal article" date="2018" name="G3 (Bethesda)">
        <title>Phylogenetic and Phylogenomic Definition of Rhizopus Species.</title>
        <authorList>
            <person name="Gryganskyi A.P."/>
            <person name="Golan J."/>
            <person name="Dolatabadi S."/>
            <person name="Mondo S."/>
            <person name="Robb S."/>
            <person name="Idnurm A."/>
            <person name="Muszewska A."/>
            <person name="Steczkiewicz K."/>
            <person name="Masonjones S."/>
            <person name="Liao H.L."/>
            <person name="Gajdeczka M.T."/>
            <person name="Anike F."/>
            <person name="Vuek A."/>
            <person name="Anishchenko I.M."/>
            <person name="Voigt K."/>
            <person name="de Hoog G.S."/>
            <person name="Smith M.E."/>
            <person name="Heitman J."/>
            <person name="Vilgalys R."/>
            <person name="Stajich J.E."/>
        </authorList>
    </citation>
    <scope>NUCLEOTIDE SEQUENCE [LARGE SCALE GENOMIC DNA]</scope>
    <source>
        <strain evidence="1 2">CBS 357.93</strain>
    </source>
</reference>